<keyword evidence="8" id="KW-1185">Reference proteome</keyword>
<dbReference type="Pfam" id="PF01428">
    <property type="entry name" value="zf-AN1"/>
    <property type="match status" value="1"/>
</dbReference>
<dbReference type="EMBL" id="JASBNA010000023">
    <property type="protein sequence ID" value="KAK7684760.1"/>
    <property type="molecule type" value="Genomic_DNA"/>
</dbReference>
<dbReference type="PANTHER" id="PTHR14677">
    <property type="entry name" value="ARSENITE INDUCUBLE RNA ASSOCIATED PROTEIN AIP-1-RELATED"/>
    <property type="match status" value="1"/>
</dbReference>
<dbReference type="PANTHER" id="PTHR14677:SF40">
    <property type="entry name" value="CDC48-ASSOCIATED UBIQUITIN-LIKE_ZINC FINGER PROTEIN 1"/>
    <property type="match status" value="1"/>
</dbReference>
<evidence type="ECO:0000256" key="4">
    <source>
        <dbReference type="PROSITE-ProRule" id="PRU00449"/>
    </source>
</evidence>
<keyword evidence="1" id="KW-0479">Metal-binding</keyword>
<organism evidence="7 8">
    <name type="scientific">Cerrena zonata</name>
    <dbReference type="NCBI Taxonomy" id="2478898"/>
    <lineage>
        <taxon>Eukaryota</taxon>
        <taxon>Fungi</taxon>
        <taxon>Dikarya</taxon>
        <taxon>Basidiomycota</taxon>
        <taxon>Agaricomycotina</taxon>
        <taxon>Agaricomycetes</taxon>
        <taxon>Polyporales</taxon>
        <taxon>Cerrenaceae</taxon>
        <taxon>Cerrena</taxon>
    </lineage>
</organism>
<name>A0AAW0G6Z1_9APHY</name>
<dbReference type="GO" id="GO:0005737">
    <property type="term" value="C:cytoplasm"/>
    <property type="evidence" value="ECO:0007669"/>
    <property type="project" value="TreeGrafter"/>
</dbReference>
<evidence type="ECO:0000256" key="1">
    <source>
        <dbReference type="ARBA" id="ARBA00022723"/>
    </source>
</evidence>
<dbReference type="GO" id="GO:0008270">
    <property type="term" value="F:zinc ion binding"/>
    <property type="evidence" value="ECO:0007669"/>
    <property type="project" value="UniProtKB-KW"/>
</dbReference>
<dbReference type="SUPFAM" id="SSF118310">
    <property type="entry name" value="AN1-like Zinc finger"/>
    <property type="match status" value="1"/>
</dbReference>
<evidence type="ECO:0000256" key="2">
    <source>
        <dbReference type="ARBA" id="ARBA00022771"/>
    </source>
</evidence>
<keyword evidence="3" id="KW-0862">Zinc</keyword>
<evidence type="ECO:0000313" key="7">
    <source>
        <dbReference type="EMBL" id="KAK7684760.1"/>
    </source>
</evidence>
<reference evidence="7 8" key="1">
    <citation type="submission" date="2022-09" db="EMBL/GenBank/DDBJ databases">
        <authorList>
            <person name="Palmer J.M."/>
        </authorList>
    </citation>
    <scope>NUCLEOTIDE SEQUENCE [LARGE SCALE GENOMIC DNA]</scope>
    <source>
        <strain evidence="7 8">DSM 7382</strain>
    </source>
</reference>
<dbReference type="Gene3D" id="4.10.1110.10">
    <property type="entry name" value="AN1-like Zinc finger"/>
    <property type="match status" value="1"/>
</dbReference>
<proteinExistence type="predicted"/>
<dbReference type="SMART" id="SM00154">
    <property type="entry name" value="ZnF_AN1"/>
    <property type="match status" value="1"/>
</dbReference>
<evidence type="ECO:0000259" key="6">
    <source>
        <dbReference type="PROSITE" id="PS51039"/>
    </source>
</evidence>
<feature type="region of interest" description="Disordered" evidence="5">
    <location>
        <begin position="65"/>
        <end position="85"/>
    </location>
</feature>
<dbReference type="Proteomes" id="UP001385951">
    <property type="component" value="Unassembled WGS sequence"/>
</dbReference>
<comment type="caution">
    <text evidence="7">The sequence shown here is derived from an EMBL/GenBank/DDBJ whole genome shotgun (WGS) entry which is preliminary data.</text>
</comment>
<dbReference type="PROSITE" id="PS51039">
    <property type="entry name" value="ZF_AN1"/>
    <property type="match status" value="1"/>
</dbReference>
<keyword evidence="2 4" id="KW-0863">Zinc-finger</keyword>
<protein>
    <recommendedName>
        <fullName evidence="6">AN1-type domain-containing protein</fullName>
    </recommendedName>
</protein>
<gene>
    <name evidence="7" type="ORF">QCA50_012002</name>
</gene>
<accession>A0AAW0G6Z1</accession>
<evidence type="ECO:0000256" key="3">
    <source>
        <dbReference type="ARBA" id="ARBA00022833"/>
    </source>
</evidence>
<evidence type="ECO:0000256" key="5">
    <source>
        <dbReference type="SAM" id="MobiDB-lite"/>
    </source>
</evidence>
<sequence length="190" mass="21527">MTSADLFAREKSPEKELGLMNLGEHCFKCQQLDFLPFKCEYCQHTYCSQHRNLDSHECRGKAKFERGRSPGNYNDGRPSAQSLFPDRNKDKAKINEMIANTKPKPTNIIERQLGTVKGPNAFNKFKKFLSLQKDKQPRGTIGKLFQSKLKSTNKIVELSKIKKTAIGDPRSMKVTESTCGAYTSMGTKKN</sequence>
<evidence type="ECO:0000313" key="8">
    <source>
        <dbReference type="Proteomes" id="UP001385951"/>
    </source>
</evidence>
<dbReference type="InterPro" id="IPR000058">
    <property type="entry name" value="Znf_AN1"/>
</dbReference>
<dbReference type="InterPro" id="IPR035896">
    <property type="entry name" value="AN1-like_Znf"/>
</dbReference>
<feature type="domain" description="AN1-type" evidence="6">
    <location>
        <begin position="20"/>
        <end position="66"/>
    </location>
</feature>
<dbReference type="AlphaFoldDB" id="A0AAW0G6Z1"/>